<dbReference type="Proteomes" id="UP001168821">
    <property type="component" value="Unassembled WGS sequence"/>
</dbReference>
<organism evidence="2 3">
    <name type="scientific">Zophobas morio</name>
    <dbReference type="NCBI Taxonomy" id="2755281"/>
    <lineage>
        <taxon>Eukaryota</taxon>
        <taxon>Metazoa</taxon>
        <taxon>Ecdysozoa</taxon>
        <taxon>Arthropoda</taxon>
        <taxon>Hexapoda</taxon>
        <taxon>Insecta</taxon>
        <taxon>Pterygota</taxon>
        <taxon>Neoptera</taxon>
        <taxon>Endopterygota</taxon>
        <taxon>Coleoptera</taxon>
        <taxon>Polyphaga</taxon>
        <taxon>Cucujiformia</taxon>
        <taxon>Tenebrionidae</taxon>
        <taxon>Zophobas</taxon>
    </lineage>
</organism>
<dbReference type="AlphaFoldDB" id="A0AA38HWF1"/>
<feature type="signal peptide" evidence="1">
    <location>
        <begin position="1"/>
        <end position="16"/>
    </location>
</feature>
<sequence>MKAICVFLLLVVKTQSQRCTLDVSNPQSPFIIDENLQFPQYDAKKNGTFTFDNEDIFYVVCPKGTQTSYLGDNGDHVACKGGTKLLNIRSVEFVDFVDIKCKNYAPSTVRNSEQTCANGNKVYEVGFNIYDKYLSMVTVCFNEAKLVPFYAKYDNLFPGKTKRQELKESGDGFYQEFVCGGDCEWADSGNMYPTVDMDAVFEHQKEILKKLGVGDVGATLLKFPLTSNAIAFASTFNKSRELHKAPYFDYINVVPVWDVADKLNELIFWLLMYPVGDDTGLSMYTGTLAVLTLYRTDGQEVELYLGEDQVPVPKWIWMVLDKSEKVVFYYNHPDPKGDKSEISKVCKKHESILSGNIFSCLFDDVSDSEMREFLDNDLK</sequence>
<name>A0AA38HWF1_9CUCU</name>
<gene>
    <name evidence="2" type="ORF">Zmor_022537</name>
</gene>
<evidence type="ECO:0000256" key="1">
    <source>
        <dbReference type="SAM" id="SignalP"/>
    </source>
</evidence>
<feature type="chain" id="PRO_5041438804" evidence="1">
    <location>
        <begin position="17"/>
        <end position="379"/>
    </location>
</feature>
<dbReference type="InterPro" id="IPR044925">
    <property type="entry name" value="His-Me_finger_sf"/>
</dbReference>
<evidence type="ECO:0000313" key="3">
    <source>
        <dbReference type="Proteomes" id="UP001168821"/>
    </source>
</evidence>
<accession>A0AA38HWF1</accession>
<dbReference type="SUPFAM" id="SSF54060">
    <property type="entry name" value="His-Me finger endonucleases"/>
    <property type="match status" value="1"/>
</dbReference>
<protein>
    <submittedName>
        <fullName evidence="2">Uncharacterized protein</fullName>
    </submittedName>
</protein>
<dbReference type="EMBL" id="JALNTZ010000007">
    <property type="protein sequence ID" value="KAJ3644835.1"/>
    <property type="molecule type" value="Genomic_DNA"/>
</dbReference>
<keyword evidence="3" id="KW-1185">Reference proteome</keyword>
<proteinExistence type="predicted"/>
<reference evidence="2" key="1">
    <citation type="journal article" date="2023" name="G3 (Bethesda)">
        <title>Whole genome assemblies of Zophobas morio and Tenebrio molitor.</title>
        <authorList>
            <person name="Kaur S."/>
            <person name="Stinson S.A."/>
            <person name="diCenzo G.C."/>
        </authorList>
    </citation>
    <scope>NUCLEOTIDE SEQUENCE</scope>
    <source>
        <strain evidence="2">QUZm001</strain>
    </source>
</reference>
<evidence type="ECO:0000313" key="2">
    <source>
        <dbReference type="EMBL" id="KAJ3644835.1"/>
    </source>
</evidence>
<keyword evidence="1" id="KW-0732">Signal</keyword>
<comment type="caution">
    <text evidence="2">The sequence shown here is derived from an EMBL/GenBank/DDBJ whole genome shotgun (WGS) entry which is preliminary data.</text>
</comment>